<dbReference type="Proteomes" id="UP000712600">
    <property type="component" value="Unassembled WGS sequence"/>
</dbReference>
<feature type="region of interest" description="Disordered" evidence="1">
    <location>
        <begin position="224"/>
        <end position="271"/>
    </location>
</feature>
<feature type="compositionally biased region" description="Basic and acidic residues" evidence="1">
    <location>
        <begin position="237"/>
        <end position="270"/>
    </location>
</feature>
<name>A0A8S9NF10_BRACR</name>
<accession>A0A8S9NF10</accession>
<reference evidence="2" key="1">
    <citation type="submission" date="2019-12" db="EMBL/GenBank/DDBJ databases">
        <title>Genome sequencing and annotation of Brassica cretica.</title>
        <authorList>
            <person name="Studholme D.J."/>
            <person name="Sarris P."/>
        </authorList>
    </citation>
    <scope>NUCLEOTIDE SEQUENCE</scope>
    <source>
        <strain evidence="2">PFS-109/04</strain>
        <tissue evidence="2">Leaf</tissue>
    </source>
</reference>
<dbReference type="EMBL" id="QGKX02001621">
    <property type="protein sequence ID" value="KAF3500457.1"/>
    <property type="molecule type" value="Genomic_DNA"/>
</dbReference>
<comment type="caution">
    <text evidence="2">The sequence shown here is derived from an EMBL/GenBank/DDBJ whole genome shotgun (WGS) entry which is preliminary data.</text>
</comment>
<evidence type="ECO:0000256" key="1">
    <source>
        <dbReference type="SAM" id="MobiDB-lite"/>
    </source>
</evidence>
<evidence type="ECO:0000313" key="2">
    <source>
        <dbReference type="EMBL" id="KAF3500457.1"/>
    </source>
</evidence>
<evidence type="ECO:0000313" key="3">
    <source>
        <dbReference type="Proteomes" id="UP000712600"/>
    </source>
</evidence>
<sequence>MRQRRTQTLKVVETKETYSPRWSVLGEFFCPVAWRLVSAARVRFRFRCRGSEARSLLFYRWSPVGVRGLSGRQSPVVPVCSLSCPEYSTLHLSQNKVTASCNGGGNLCDVLTNNGIVARWFSLVPSEEPLFQGLRSVARGAWLSFSTSLVVKVFQLELLQWVRFPLVTISDVNREPGPRDRPVKAWGGAGLGRRFDITQNGGPHGLVLCGIGLKPGLPKRTAVNPNVPHPLASSFHRGPEKTKEREKVRERRVADRRNGDPATEKLRSADLRGVAYEKSFKRMKSDCSLAARQDPL</sequence>
<proteinExistence type="predicted"/>
<protein>
    <submittedName>
        <fullName evidence="2">Uncharacterized protein</fullName>
    </submittedName>
</protein>
<gene>
    <name evidence="2" type="ORF">F2Q69_00039889</name>
</gene>
<dbReference type="AlphaFoldDB" id="A0A8S9NF10"/>
<organism evidence="2 3">
    <name type="scientific">Brassica cretica</name>
    <name type="common">Mustard</name>
    <dbReference type="NCBI Taxonomy" id="69181"/>
    <lineage>
        <taxon>Eukaryota</taxon>
        <taxon>Viridiplantae</taxon>
        <taxon>Streptophyta</taxon>
        <taxon>Embryophyta</taxon>
        <taxon>Tracheophyta</taxon>
        <taxon>Spermatophyta</taxon>
        <taxon>Magnoliopsida</taxon>
        <taxon>eudicotyledons</taxon>
        <taxon>Gunneridae</taxon>
        <taxon>Pentapetalae</taxon>
        <taxon>rosids</taxon>
        <taxon>malvids</taxon>
        <taxon>Brassicales</taxon>
        <taxon>Brassicaceae</taxon>
        <taxon>Brassiceae</taxon>
        <taxon>Brassica</taxon>
    </lineage>
</organism>